<dbReference type="Proteomes" id="UP000022311">
    <property type="component" value="Unassembled WGS sequence"/>
</dbReference>
<reference evidence="1 2" key="1">
    <citation type="submission" date="2014-01" db="EMBL/GenBank/DDBJ databases">
        <authorList>
            <person name="Durkin A.S."/>
            <person name="McCorrison J."/>
            <person name="Torralba M."/>
            <person name="Gillis M."/>
            <person name="Haft D.H."/>
            <person name="Methe B."/>
            <person name="Sutton G."/>
            <person name="Nelson K.E."/>
        </authorList>
    </citation>
    <scope>NUCLEOTIDE SEQUENCE [LARGE SCALE GENOMIC DNA]</scope>
    <source>
        <strain evidence="1 2">205/92</strain>
    </source>
</reference>
<proteinExistence type="predicted"/>
<evidence type="ECO:0000313" key="1">
    <source>
        <dbReference type="EMBL" id="EUD09888.1"/>
    </source>
</evidence>
<sequence>MIFFVCIYMKNLTLNLSAHFLAQSVKYMLDIFTDFPDLIKIWKKSNF</sequence>
<organism evidence="1 2">
    <name type="scientific">Providencia alcalifaciens 205/92</name>
    <dbReference type="NCBI Taxonomy" id="1256988"/>
    <lineage>
        <taxon>Bacteria</taxon>
        <taxon>Pseudomonadati</taxon>
        <taxon>Pseudomonadota</taxon>
        <taxon>Gammaproteobacteria</taxon>
        <taxon>Enterobacterales</taxon>
        <taxon>Morganellaceae</taxon>
        <taxon>Providencia</taxon>
    </lineage>
</organism>
<evidence type="ECO:0000313" key="2">
    <source>
        <dbReference type="Proteomes" id="UP000022311"/>
    </source>
</evidence>
<gene>
    <name evidence="1" type="ORF">HMPREF1563_0609</name>
</gene>
<name>A0AAV3M261_9GAMM</name>
<comment type="caution">
    <text evidence="1">The sequence shown here is derived from an EMBL/GenBank/DDBJ whole genome shotgun (WGS) entry which is preliminary data.</text>
</comment>
<accession>A0AAV3M261</accession>
<dbReference type="AlphaFoldDB" id="A0AAV3M261"/>
<protein>
    <submittedName>
        <fullName evidence="1">Uncharacterized protein</fullName>
    </submittedName>
</protein>
<dbReference type="EMBL" id="JALD01000065">
    <property type="protein sequence ID" value="EUD09888.1"/>
    <property type="molecule type" value="Genomic_DNA"/>
</dbReference>